<dbReference type="SUPFAM" id="SSF46785">
    <property type="entry name" value="Winged helix' DNA-binding domain"/>
    <property type="match status" value="1"/>
</dbReference>
<dbReference type="PANTHER" id="PTHR30432:SF1">
    <property type="entry name" value="DNA-BINDING TRANSCRIPTIONAL DUAL REGULATOR MODE"/>
    <property type="match status" value="1"/>
</dbReference>
<accession>A0A552U759</accession>
<dbReference type="OrthoDB" id="9800709at2"/>
<comment type="caution">
    <text evidence="2">The sequence shown here is derived from an EMBL/GenBank/DDBJ whole genome shotgun (WGS) entry which is preliminary data.</text>
</comment>
<sequence>MTATGFKLRLQLLCDGEIAIGPGKADLLDAIAECGSISAAGRRLGYSYRRTWLLIDTMNRCWREPLVATVHGGAKGGGASLTPLGERVAAQYRAVEAAAHDAAVVAGRRLADELLDRPRPKR</sequence>
<dbReference type="Proteomes" id="UP000317894">
    <property type="component" value="Unassembled WGS sequence"/>
</dbReference>
<dbReference type="InterPro" id="IPR051815">
    <property type="entry name" value="Molybdate_resp_trans_reg"/>
</dbReference>
<evidence type="ECO:0000313" key="2">
    <source>
        <dbReference type="EMBL" id="TRW14050.1"/>
    </source>
</evidence>
<dbReference type="RefSeq" id="WP_144237256.1">
    <property type="nucleotide sequence ID" value="NZ_VJWA01000002.1"/>
</dbReference>
<dbReference type="Pfam" id="PF00126">
    <property type="entry name" value="HTH_1"/>
    <property type="match status" value="1"/>
</dbReference>
<name>A0A552U759_9SPHN</name>
<dbReference type="PANTHER" id="PTHR30432">
    <property type="entry name" value="TRANSCRIPTIONAL REGULATOR MODE"/>
    <property type="match status" value="1"/>
</dbReference>
<feature type="domain" description="HTH lysR-type" evidence="1">
    <location>
        <begin position="27"/>
        <end position="86"/>
    </location>
</feature>
<evidence type="ECO:0000259" key="1">
    <source>
        <dbReference type="Pfam" id="PF00126"/>
    </source>
</evidence>
<proteinExistence type="predicted"/>
<dbReference type="InterPro" id="IPR000847">
    <property type="entry name" value="LysR_HTH_N"/>
</dbReference>
<dbReference type="EMBL" id="VJWA01000002">
    <property type="protein sequence ID" value="TRW14050.1"/>
    <property type="molecule type" value="Genomic_DNA"/>
</dbReference>
<dbReference type="InterPro" id="IPR036390">
    <property type="entry name" value="WH_DNA-bd_sf"/>
</dbReference>
<organism evidence="2 3">
    <name type="scientific">Glacieibacterium frigidum</name>
    <dbReference type="NCBI Taxonomy" id="2593303"/>
    <lineage>
        <taxon>Bacteria</taxon>
        <taxon>Pseudomonadati</taxon>
        <taxon>Pseudomonadota</taxon>
        <taxon>Alphaproteobacteria</taxon>
        <taxon>Sphingomonadales</taxon>
        <taxon>Sphingosinicellaceae</taxon>
        <taxon>Glacieibacterium</taxon>
    </lineage>
</organism>
<dbReference type="AlphaFoldDB" id="A0A552U759"/>
<gene>
    <name evidence="2" type="ORF">FMM06_09935</name>
</gene>
<dbReference type="InterPro" id="IPR036388">
    <property type="entry name" value="WH-like_DNA-bd_sf"/>
</dbReference>
<dbReference type="Gene3D" id="1.10.10.10">
    <property type="entry name" value="Winged helix-like DNA-binding domain superfamily/Winged helix DNA-binding domain"/>
    <property type="match status" value="1"/>
</dbReference>
<reference evidence="2 3" key="1">
    <citation type="submission" date="2019-07" db="EMBL/GenBank/DDBJ databases">
        <title>Novel species isolated from glacier.</title>
        <authorList>
            <person name="Liu Q."/>
            <person name="Xin Y.-H."/>
        </authorList>
    </citation>
    <scope>NUCLEOTIDE SEQUENCE [LARGE SCALE GENOMIC DNA]</scope>
    <source>
        <strain evidence="2 3">LB1R16</strain>
    </source>
</reference>
<protein>
    <submittedName>
        <fullName evidence="2">LysR family transcriptional regulator</fullName>
    </submittedName>
</protein>
<evidence type="ECO:0000313" key="3">
    <source>
        <dbReference type="Proteomes" id="UP000317894"/>
    </source>
</evidence>
<keyword evidence="3" id="KW-1185">Reference proteome</keyword>